<evidence type="ECO:0000313" key="2">
    <source>
        <dbReference type="Proteomes" id="UP000179935"/>
    </source>
</evidence>
<dbReference type="InterPro" id="IPR024079">
    <property type="entry name" value="MetalloPept_cat_dom_sf"/>
</dbReference>
<dbReference type="Gene3D" id="2.60.40.10">
    <property type="entry name" value="Immunoglobulins"/>
    <property type="match status" value="1"/>
</dbReference>
<gene>
    <name evidence="1" type="ORF">BIV24_25275</name>
</gene>
<dbReference type="Gene3D" id="3.40.390.10">
    <property type="entry name" value="Collagenase (Catalytic Domain)"/>
    <property type="match status" value="1"/>
</dbReference>
<keyword evidence="2" id="KW-1185">Reference proteome</keyword>
<accession>A0A1S2P098</accession>
<dbReference type="STRING" id="1428652.BIV24_25275"/>
<organism evidence="1 2">
    <name type="scientific">Streptomyces colonosanans</name>
    <dbReference type="NCBI Taxonomy" id="1428652"/>
    <lineage>
        <taxon>Bacteria</taxon>
        <taxon>Bacillati</taxon>
        <taxon>Actinomycetota</taxon>
        <taxon>Actinomycetes</taxon>
        <taxon>Kitasatosporales</taxon>
        <taxon>Streptomycetaceae</taxon>
        <taxon>Streptomyces</taxon>
    </lineage>
</organism>
<reference evidence="1 2" key="1">
    <citation type="submission" date="2016-10" db="EMBL/GenBank/DDBJ databases">
        <title>Genome sequence of Streptomyces sp. MUSC 93.</title>
        <authorList>
            <person name="Lee L.-H."/>
            <person name="Ser H.-L."/>
            <person name="Law J.W.-F."/>
        </authorList>
    </citation>
    <scope>NUCLEOTIDE SEQUENCE [LARGE SCALE GENOMIC DNA]</scope>
    <source>
        <strain evidence="1 2">MUSC 93</strain>
    </source>
</reference>
<name>A0A1S2P098_9ACTN</name>
<dbReference type="EMBL" id="MLYP01000068">
    <property type="protein sequence ID" value="OIJ87147.1"/>
    <property type="molecule type" value="Genomic_DNA"/>
</dbReference>
<dbReference type="GO" id="GO:0005975">
    <property type="term" value="P:carbohydrate metabolic process"/>
    <property type="evidence" value="ECO:0007669"/>
    <property type="project" value="UniProtKB-ARBA"/>
</dbReference>
<evidence type="ECO:0000313" key="1">
    <source>
        <dbReference type="EMBL" id="OIJ87147.1"/>
    </source>
</evidence>
<protein>
    <recommendedName>
        <fullName evidence="3">Peptidase</fullName>
    </recommendedName>
</protein>
<comment type="caution">
    <text evidence="1">The sequence shown here is derived from an EMBL/GenBank/DDBJ whole genome shotgun (WGS) entry which is preliminary data.</text>
</comment>
<dbReference type="AlphaFoldDB" id="A0A1S2P098"/>
<dbReference type="GO" id="GO:0008237">
    <property type="term" value="F:metallopeptidase activity"/>
    <property type="evidence" value="ECO:0007669"/>
    <property type="project" value="InterPro"/>
</dbReference>
<sequence>MAAAPAAMGAERQSAGAPVSAAADDATVVPIQVTGDPSNRWNLVVLGDGYTASEMPKFLDQVDQQLNVLWGLEPYKSYRNYINVYAVETPSQESGISCDPQLDSPMRNTPLGMKLWSGCSTNGIQRLLVMDNNAAKKYAALAPKADQILALANSDTYGGAGGSYATATGGNAMSALIAPHELGHSFGGLQDEYDYYSRGVTSGTYSGGEPKSVHHTLLTEQQMRDQKVKWWRWLGEKSESGGTIGRYEGGMYYTEGVWRPSRHSMMKSLGYYMDQVSREQMTAGLSGAVNLIEDSTSTDEPVGLTDELWIDTVHPVYHELDATWSVNGKVVRTVANARSVNVRDLHARAGDTIGVSVVDDTDFVRDPALRNSSKMTATREWTVGTSSAPFAHDDDPKISLATPAERPVGATDVLWVDPSHPRDHALNVVWRLDDHVVGHSTSLDLGGLRLGKGTHHVDVSVSDSRKPTSPAATERWTVDNTAATTSHLVSDPVSVSKNSDGTPHYTVKDSFSLALTAHDDQPGALTSEFRVDGDGWFHYFGWPTDSSKPFLFTPTGTNVDGLIYGNLGTGGLSASPFAERLPGYGTHQIEYRSVDAAGNVAPSKKFTVTVLPKDPTPPGSVPVTSSAGTLCVKDQTQVEVSARNRSAYQADLTVKTSYGVQTFKNVPADGKVSAVFRTGEPTTETGSATVTARAKVKGPNGTNDHELDATYQVPYNRFACD</sequence>
<dbReference type="Proteomes" id="UP000179935">
    <property type="component" value="Unassembled WGS sequence"/>
</dbReference>
<proteinExistence type="predicted"/>
<evidence type="ECO:0008006" key="3">
    <source>
        <dbReference type="Google" id="ProtNLM"/>
    </source>
</evidence>
<dbReference type="Pfam" id="PF09471">
    <property type="entry name" value="Peptidase_M64"/>
    <property type="match status" value="1"/>
</dbReference>
<dbReference type="InterPro" id="IPR013783">
    <property type="entry name" value="Ig-like_fold"/>
</dbReference>
<dbReference type="InterPro" id="IPR019026">
    <property type="entry name" value="Peptidase_M64_IgA"/>
</dbReference>